<gene>
    <name evidence="1" type="ORF">GF1_12670</name>
</gene>
<accession>A0A915XKY6</accession>
<dbReference type="EMBL" id="AP024233">
    <property type="protein sequence ID" value="BCO08891.1"/>
    <property type="molecule type" value="Genomic_DNA"/>
</dbReference>
<proteinExistence type="predicted"/>
<keyword evidence="2" id="KW-1185">Reference proteome</keyword>
<dbReference type="AlphaFoldDB" id="A0A915XKY6"/>
<name>A0A915XKY6_9BACT</name>
<sequence length="75" mass="8441">MGGHALGGQHPVTAFRQIIEGIEQCSVQIKDHSLVAHAGPPEMFVKQRWKPGSFRLQPVIHKVVKISQNLRRVHK</sequence>
<reference evidence="1" key="1">
    <citation type="submission" date="2020-12" db="EMBL/GenBank/DDBJ databases">
        <title>Desulfobium dissulfuricans gen. nov., sp. nov., a novel mesophilic, sulfate-reducing bacterium isolated from a deep-sea hydrothermal vent.</title>
        <authorList>
            <person name="Hashimoto Y."/>
            <person name="Tame A."/>
            <person name="Sawayama S."/>
            <person name="Miyazaki J."/>
            <person name="Takai K."/>
            <person name="Nakagawa S."/>
        </authorList>
    </citation>
    <scope>NUCLEOTIDE SEQUENCE</scope>
    <source>
        <strain evidence="1">GF1</strain>
    </source>
</reference>
<dbReference type="Proteomes" id="UP001063350">
    <property type="component" value="Chromosome"/>
</dbReference>
<evidence type="ECO:0000313" key="1">
    <source>
        <dbReference type="EMBL" id="BCO08891.1"/>
    </source>
</evidence>
<organism evidence="1 2">
    <name type="scientific">Desulfolithobacter dissulfuricans</name>
    <dbReference type="NCBI Taxonomy" id="2795293"/>
    <lineage>
        <taxon>Bacteria</taxon>
        <taxon>Pseudomonadati</taxon>
        <taxon>Thermodesulfobacteriota</taxon>
        <taxon>Desulfobulbia</taxon>
        <taxon>Desulfobulbales</taxon>
        <taxon>Desulfobulbaceae</taxon>
        <taxon>Desulfolithobacter</taxon>
    </lineage>
</organism>
<dbReference type="KEGG" id="ddu:GF1_12670"/>
<evidence type="ECO:0000313" key="2">
    <source>
        <dbReference type="Proteomes" id="UP001063350"/>
    </source>
</evidence>
<protein>
    <submittedName>
        <fullName evidence="1">Uncharacterized protein</fullName>
    </submittedName>
</protein>